<evidence type="ECO:0000256" key="5">
    <source>
        <dbReference type="ARBA" id="ARBA00047726"/>
    </source>
</evidence>
<dbReference type="InterPro" id="IPR003918">
    <property type="entry name" value="NADH_UbQ_OxRdtase"/>
</dbReference>
<evidence type="ECO:0000256" key="4">
    <source>
        <dbReference type="ARBA" id="ARBA00023027"/>
    </source>
</evidence>
<accession>A0A2U1MSZ5</accession>
<dbReference type="GO" id="GO:0015990">
    <property type="term" value="P:electron transport coupled proton transport"/>
    <property type="evidence" value="ECO:0007669"/>
    <property type="project" value="TreeGrafter"/>
</dbReference>
<feature type="transmembrane region" description="Helical" evidence="7">
    <location>
        <begin position="240"/>
        <end position="260"/>
    </location>
</feature>
<keyword evidence="7" id="KW-1133">Transmembrane helix</keyword>
<evidence type="ECO:0000313" key="10">
    <source>
        <dbReference type="Proteomes" id="UP000245207"/>
    </source>
</evidence>
<feature type="transmembrane region" description="Helical" evidence="7">
    <location>
        <begin position="183"/>
        <end position="201"/>
    </location>
</feature>
<dbReference type="PANTHER" id="PTHR43507">
    <property type="entry name" value="NADH-UBIQUINONE OXIDOREDUCTASE CHAIN 4"/>
    <property type="match status" value="1"/>
</dbReference>
<keyword evidence="4" id="KW-0520">NAD</keyword>
<feature type="transmembrane region" description="Helical" evidence="7">
    <location>
        <begin position="213"/>
        <end position="233"/>
    </location>
</feature>
<dbReference type="PANTHER" id="PTHR43507:SF21">
    <property type="entry name" value="NAD(P)H-QUINONE OXIDOREDUCTASE CHAIN 4, CHLOROPLASTIC"/>
    <property type="match status" value="1"/>
</dbReference>
<name>A0A2U1MSZ5_ARTAN</name>
<keyword evidence="10" id="KW-1185">Reference proteome</keyword>
<keyword evidence="3" id="KW-1278">Translocase</keyword>
<sequence>MGVLGIGLYGSNEPTLNFETSVNQSYRASLEIIFYIGFFIAFAVKLPILPLHTWLPDTHGEAHYSTCMLLAGILLKMGAYGLIRINMELLPHAHSIFSPWLMIVGIASITDTGLNGAILQIISHGFIGAALFFLAGTSYDRIRLVYLDEMGGVAIPMPKYLRCLAAFPWLPLHYRSYPAALEIIFYIGFFIAFAVKLPILPLHTWLPDTHGEAHYSTCMLLAGILLKMGAYGLIRINMELLPLAHSIFSPWLMIVGIASITDTGLNGAILQIISHGFIGAALFFLAGTSYDRIRLVYLDEMGGVAIPMPKIFTMFSSFSMASLALPDVLWIQVI</sequence>
<evidence type="ECO:0000256" key="7">
    <source>
        <dbReference type="SAM" id="Phobius"/>
    </source>
</evidence>
<evidence type="ECO:0000259" key="8">
    <source>
        <dbReference type="Pfam" id="PF00361"/>
    </source>
</evidence>
<comment type="caution">
    <text evidence="9">The sequence shown here is derived from an EMBL/GenBank/DDBJ whole genome shotgun (WGS) entry which is preliminary data.</text>
</comment>
<comment type="catalytic activity">
    <reaction evidence="5">
        <text>a plastoquinone + NADPH + (n+1) H(+)(in) = a plastoquinol + NADP(+) + n H(+)(out)</text>
        <dbReference type="Rhea" id="RHEA:42612"/>
        <dbReference type="Rhea" id="RHEA-COMP:9561"/>
        <dbReference type="Rhea" id="RHEA-COMP:9562"/>
        <dbReference type="ChEBI" id="CHEBI:15378"/>
        <dbReference type="ChEBI" id="CHEBI:17757"/>
        <dbReference type="ChEBI" id="CHEBI:57783"/>
        <dbReference type="ChEBI" id="CHEBI:58349"/>
        <dbReference type="ChEBI" id="CHEBI:62192"/>
    </reaction>
</comment>
<dbReference type="GO" id="GO:0042773">
    <property type="term" value="P:ATP synthesis coupled electron transport"/>
    <property type="evidence" value="ECO:0007669"/>
    <property type="project" value="InterPro"/>
</dbReference>
<feature type="domain" description="NADH:quinone oxidoreductase/Mrp antiporter transmembrane" evidence="8">
    <location>
        <begin position="184"/>
        <end position="260"/>
    </location>
</feature>
<dbReference type="GO" id="GO:0048039">
    <property type="term" value="F:ubiquinone binding"/>
    <property type="evidence" value="ECO:0007669"/>
    <property type="project" value="TreeGrafter"/>
</dbReference>
<feature type="transmembrane region" description="Helical" evidence="7">
    <location>
        <begin position="89"/>
        <end position="110"/>
    </location>
</feature>
<dbReference type="GO" id="GO:0008137">
    <property type="term" value="F:NADH dehydrogenase (ubiquinone) activity"/>
    <property type="evidence" value="ECO:0007669"/>
    <property type="project" value="InterPro"/>
</dbReference>
<feature type="transmembrane region" description="Helical" evidence="7">
    <location>
        <begin position="32"/>
        <end position="50"/>
    </location>
</feature>
<keyword evidence="2" id="KW-0934">Plastid</keyword>
<proteinExistence type="predicted"/>
<feature type="transmembrane region" description="Helical" evidence="7">
    <location>
        <begin position="311"/>
        <end position="331"/>
    </location>
</feature>
<organism evidence="9 10">
    <name type="scientific">Artemisia annua</name>
    <name type="common">Sweet wormwood</name>
    <dbReference type="NCBI Taxonomy" id="35608"/>
    <lineage>
        <taxon>Eukaryota</taxon>
        <taxon>Viridiplantae</taxon>
        <taxon>Streptophyta</taxon>
        <taxon>Embryophyta</taxon>
        <taxon>Tracheophyta</taxon>
        <taxon>Spermatophyta</taxon>
        <taxon>Magnoliopsida</taxon>
        <taxon>eudicotyledons</taxon>
        <taxon>Gunneridae</taxon>
        <taxon>Pentapetalae</taxon>
        <taxon>asterids</taxon>
        <taxon>campanulids</taxon>
        <taxon>Asterales</taxon>
        <taxon>Asteraceae</taxon>
        <taxon>Asteroideae</taxon>
        <taxon>Anthemideae</taxon>
        <taxon>Artemisiinae</taxon>
        <taxon>Artemisia</taxon>
    </lineage>
</organism>
<reference evidence="9 10" key="1">
    <citation type="journal article" date="2018" name="Mol. Plant">
        <title>The genome of Artemisia annua provides insight into the evolution of Asteraceae family and artemisinin biosynthesis.</title>
        <authorList>
            <person name="Shen Q."/>
            <person name="Zhang L."/>
            <person name="Liao Z."/>
            <person name="Wang S."/>
            <person name="Yan T."/>
            <person name="Shi P."/>
            <person name="Liu M."/>
            <person name="Fu X."/>
            <person name="Pan Q."/>
            <person name="Wang Y."/>
            <person name="Lv Z."/>
            <person name="Lu X."/>
            <person name="Zhang F."/>
            <person name="Jiang W."/>
            <person name="Ma Y."/>
            <person name="Chen M."/>
            <person name="Hao X."/>
            <person name="Li L."/>
            <person name="Tang Y."/>
            <person name="Lv G."/>
            <person name="Zhou Y."/>
            <person name="Sun X."/>
            <person name="Brodelius P.E."/>
            <person name="Rose J.K.C."/>
            <person name="Tang K."/>
        </authorList>
    </citation>
    <scope>NUCLEOTIDE SEQUENCE [LARGE SCALE GENOMIC DNA]</scope>
    <source>
        <strain evidence="10">cv. Huhao1</strain>
        <tissue evidence="9">Leaf</tissue>
    </source>
</reference>
<comment type="subcellular location">
    <subcellularLocation>
        <location evidence="1">Plastid</location>
        <location evidence="1">Chloroplast thylakoid membrane</location>
    </subcellularLocation>
</comment>
<dbReference type="EMBL" id="PKPP01004430">
    <property type="protein sequence ID" value="PWA64395.1"/>
    <property type="molecule type" value="Genomic_DNA"/>
</dbReference>
<keyword evidence="7" id="KW-0472">Membrane</keyword>
<evidence type="ECO:0000256" key="3">
    <source>
        <dbReference type="ARBA" id="ARBA00022967"/>
    </source>
</evidence>
<gene>
    <name evidence="9" type="ORF">CTI12_AA343260</name>
</gene>
<evidence type="ECO:0000313" key="9">
    <source>
        <dbReference type="EMBL" id="PWA64395.1"/>
    </source>
</evidence>
<feature type="transmembrane region" description="Helical" evidence="7">
    <location>
        <begin position="272"/>
        <end position="290"/>
    </location>
</feature>
<protein>
    <submittedName>
        <fullName evidence="9">NADH dehydrogenase subunit 4, chloroplast</fullName>
    </submittedName>
</protein>
<dbReference type="STRING" id="35608.A0A2U1MSZ5"/>
<comment type="catalytic activity">
    <reaction evidence="6">
        <text>a plastoquinone + NADH + (n+1) H(+)(in) = a plastoquinol + NAD(+) + n H(+)(out)</text>
        <dbReference type="Rhea" id="RHEA:42608"/>
        <dbReference type="Rhea" id="RHEA-COMP:9561"/>
        <dbReference type="Rhea" id="RHEA-COMP:9562"/>
        <dbReference type="ChEBI" id="CHEBI:15378"/>
        <dbReference type="ChEBI" id="CHEBI:17757"/>
        <dbReference type="ChEBI" id="CHEBI:57540"/>
        <dbReference type="ChEBI" id="CHEBI:57945"/>
        <dbReference type="ChEBI" id="CHEBI:62192"/>
    </reaction>
</comment>
<dbReference type="Proteomes" id="UP000245207">
    <property type="component" value="Unassembled WGS sequence"/>
</dbReference>
<feature type="transmembrane region" description="Helical" evidence="7">
    <location>
        <begin position="116"/>
        <end position="135"/>
    </location>
</feature>
<feature type="domain" description="NADH:quinone oxidoreductase/Mrp antiporter transmembrane" evidence="8">
    <location>
        <begin position="8"/>
        <end position="109"/>
    </location>
</feature>
<dbReference type="OrthoDB" id="564260at2759"/>
<dbReference type="GO" id="GO:0009535">
    <property type="term" value="C:chloroplast thylakoid membrane"/>
    <property type="evidence" value="ECO:0007669"/>
    <property type="project" value="UniProtKB-SubCell"/>
</dbReference>
<dbReference type="InterPro" id="IPR001750">
    <property type="entry name" value="ND/Mrp_TM"/>
</dbReference>
<keyword evidence="7" id="KW-0812">Transmembrane</keyword>
<dbReference type="Pfam" id="PF00361">
    <property type="entry name" value="Proton_antipo_M"/>
    <property type="match status" value="2"/>
</dbReference>
<dbReference type="GO" id="GO:0003954">
    <property type="term" value="F:NADH dehydrogenase activity"/>
    <property type="evidence" value="ECO:0007669"/>
    <property type="project" value="TreeGrafter"/>
</dbReference>
<evidence type="ECO:0000256" key="6">
    <source>
        <dbReference type="ARBA" id="ARBA00048026"/>
    </source>
</evidence>
<evidence type="ECO:0000256" key="1">
    <source>
        <dbReference type="ARBA" id="ARBA00004334"/>
    </source>
</evidence>
<evidence type="ECO:0000256" key="2">
    <source>
        <dbReference type="ARBA" id="ARBA00022640"/>
    </source>
</evidence>
<feature type="transmembrane region" description="Helical" evidence="7">
    <location>
        <begin position="62"/>
        <end position="82"/>
    </location>
</feature>
<dbReference type="AlphaFoldDB" id="A0A2U1MSZ5"/>